<dbReference type="eggNOG" id="ENOG5033DW7">
    <property type="taxonomic scope" value="Bacteria"/>
</dbReference>
<name>C6E2C9_GEOSM</name>
<dbReference type="EMBL" id="CP001661">
    <property type="protein sequence ID" value="ACT17075.1"/>
    <property type="molecule type" value="Genomic_DNA"/>
</dbReference>
<reference evidence="1" key="1">
    <citation type="submission" date="2009-07" db="EMBL/GenBank/DDBJ databases">
        <title>Complete sequence of Geobacter sp. M21.</title>
        <authorList>
            <consortium name="US DOE Joint Genome Institute"/>
            <person name="Lucas S."/>
            <person name="Copeland A."/>
            <person name="Lapidus A."/>
            <person name="Glavina del Rio T."/>
            <person name="Dalin E."/>
            <person name="Tice H."/>
            <person name="Bruce D."/>
            <person name="Goodwin L."/>
            <person name="Pitluck S."/>
            <person name="Saunders E."/>
            <person name="Brettin T."/>
            <person name="Detter J.C."/>
            <person name="Han C."/>
            <person name="Larimer F."/>
            <person name="Land M."/>
            <person name="Hauser L."/>
            <person name="Kyrpides N."/>
            <person name="Ovchinnikova G."/>
            <person name="Lovley D."/>
        </authorList>
    </citation>
    <scope>NUCLEOTIDE SEQUENCE [LARGE SCALE GENOMIC DNA]</scope>
    <source>
        <strain evidence="1">M21</strain>
    </source>
</reference>
<dbReference type="AlphaFoldDB" id="C6E2C9"/>
<evidence type="ECO:0000313" key="1">
    <source>
        <dbReference type="EMBL" id="ACT17075.1"/>
    </source>
</evidence>
<gene>
    <name evidence="1" type="ordered locus">GM21_1012</name>
</gene>
<dbReference type="HOGENOM" id="CLU_1413374_0_0_7"/>
<sequence length="190" mass="21664">MKTICPFCDSYDVEKIQIDENFAVPFCGDAVISHPSYRCNSCGEEGDFDNSLDKELIKAIDRVNSSSAPKLMDDLTQAGITMTYLEKALRLPFRTTARWRKGRISHSSLALLRLIRFSPSLLQVADENFSPEVVAKYQISRPWDFFERNTGSPIVSYVYDENQFGISFKGNVHLNAISSVQREVKWEHVK</sequence>
<accession>C6E2C9</accession>
<proteinExistence type="predicted"/>
<organism evidence="1">
    <name type="scientific">Geobacter sp. (strain M21)</name>
    <dbReference type="NCBI Taxonomy" id="443144"/>
    <lineage>
        <taxon>Bacteria</taxon>
        <taxon>Pseudomonadati</taxon>
        <taxon>Thermodesulfobacteriota</taxon>
        <taxon>Desulfuromonadia</taxon>
        <taxon>Geobacterales</taxon>
        <taxon>Geobacteraceae</taxon>
        <taxon>Geobacter</taxon>
    </lineage>
</organism>
<dbReference type="OrthoDB" id="2353968at2"/>
<dbReference type="KEGG" id="gem:GM21_1012"/>
<protein>
    <submittedName>
        <fullName evidence="1">Uncharacterized protein</fullName>
    </submittedName>
</protein>